<gene>
    <name evidence="3" type="ORF">ABVN21_08380</name>
</gene>
<dbReference type="AlphaFoldDB" id="A0AAU8EAA8"/>
<evidence type="ECO:0000256" key="1">
    <source>
        <dbReference type="SAM" id="MobiDB-lite"/>
    </source>
</evidence>
<organism evidence="3">
    <name type="scientific">Pseudomonas sp. MYb327</name>
    <dbReference type="NCBI Taxonomy" id="2745230"/>
    <lineage>
        <taxon>Bacteria</taxon>
        <taxon>Pseudomonadati</taxon>
        <taxon>Pseudomonadota</taxon>
        <taxon>Gammaproteobacteria</taxon>
        <taxon>Pseudomonadales</taxon>
        <taxon>Pseudomonadaceae</taxon>
        <taxon>Pseudomonas</taxon>
    </lineage>
</organism>
<dbReference type="InterPro" id="IPR010727">
    <property type="entry name" value="DUF1302"/>
</dbReference>
<name>A0AAU8EAA8_9PSED</name>
<sequence length="612" mass="66602">MPNNNNKRLSRLNPLAVAIALSTASSAQAVTFEVGDEWQGEWNTTLTVGSQWRAEDADNKLYSGANGRSVGKQGGLSNRSDAGNLNYDKGDRFSSIGKFVTDVSLRNGDLGGLVRVKGWYDQALADEDVNLGSISNGYKKDAPLSDRGYEDLQKYKGVYLLDAYVYDTFYIDQSPLQVRLGRQVVNWGESLYIQGLNQINPLDVPALRRPGTELKEALIPVWMGYFNLGLPAGISMEGFYQLKYENTAVEGCGHYWSVAETVIARDPGSCDVGVTLGDPNALSSAEAINAGAYLPLNKGKEPKDGGQWGLAFRIPVDALDGELGVYYMNYHSRTPYLAIRNDASRVPDEFSGAPAGGAFGGTGPSWEYPEDIRLYGVSFTTTVKGWSLAGELSHSPNQPVQLNGADLLNGALGGVGPLAELQQAVLGQRAALTEGWNRFEKTQLQFNAVNLFPNVLGADNLTVVGEVGFQWNNVPDFKDNERYGRAFIFDMGAAPSTGALGALGNAQPDGAKNDGYVTDFSWGYRLRGQLDYSNFLGTSVTASPFAYLGQDVEGVSMDGQFNEGRLTESVGVSFDYNKQHKVEMSYVTFDNSAEYDPMRDHDFFAASYSYSF</sequence>
<feature type="signal peptide" evidence="2">
    <location>
        <begin position="1"/>
        <end position="29"/>
    </location>
</feature>
<proteinExistence type="predicted"/>
<feature type="region of interest" description="Disordered" evidence="1">
    <location>
        <begin position="63"/>
        <end position="83"/>
    </location>
</feature>
<protein>
    <submittedName>
        <fullName evidence="3">DUF1302 domain-containing protein</fullName>
    </submittedName>
</protein>
<evidence type="ECO:0000313" key="3">
    <source>
        <dbReference type="EMBL" id="XCG76072.1"/>
    </source>
</evidence>
<feature type="chain" id="PRO_5043795654" evidence="2">
    <location>
        <begin position="30"/>
        <end position="612"/>
    </location>
</feature>
<dbReference type="RefSeq" id="WP_339555754.1">
    <property type="nucleotide sequence ID" value="NZ_CP159258.1"/>
</dbReference>
<evidence type="ECO:0000256" key="2">
    <source>
        <dbReference type="SAM" id="SignalP"/>
    </source>
</evidence>
<dbReference type="EMBL" id="CP159258">
    <property type="protein sequence ID" value="XCG76072.1"/>
    <property type="molecule type" value="Genomic_DNA"/>
</dbReference>
<accession>A0AAU8EAA8</accession>
<dbReference type="Pfam" id="PF06980">
    <property type="entry name" value="DUF1302"/>
    <property type="match status" value="1"/>
</dbReference>
<keyword evidence="2" id="KW-0732">Signal</keyword>
<reference evidence="3" key="1">
    <citation type="submission" date="2024-06" db="EMBL/GenBank/DDBJ databases">
        <title>The Caenorhabditis elegans bacterial microbiome influences microsporidia infection through nutrient limitation and inhibiting parasite invasion.</title>
        <authorList>
            <person name="Tamim El Jarkass H."/>
            <person name="Castelblanco S."/>
            <person name="Kaur M."/>
            <person name="Wan Y.C."/>
            <person name="Ellis A.E."/>
            <person name="Sheldon R.D."/>
            <person name="Lien E.C."/>
            <person name="Burton N.O."/>
            <person name="Wright G.D."/>
            <person name="Reinke A.W."/>
        </authorList>
    </citation>
    <scope>NUCLEOTIDE SEQUENCE</scope>
    <source>
        <strain evidence="3">MYb327</strain>
    </source>
</reference>